<dbReference type="PROSITE" id="PS50902">
    <property type="entry name" value="FLAVODOXIN_LIKE"/>
    <property type="match status" value="1"/>
</dbReference>
<dbReference type="Gene3D" id="3.40.50.360">
    <property type="match status" value="1"/>
</dbReference>
<dbReference type="NCBIfam" id="NF002999">
    <property type="entry name" value="PRK03767.1"/>
    <property type="match status" value="1"/>
</dbReference>
<dbReference type="InterPro" id="IPR010089">
    <property type="entry name" value="Flavoprotein_WrbA-like"/>
</dbReference>
<dbReference type="OrthoDB" id="9801479at2"/>
<dbReference type="GO" id="GO:0010181">
    <property type="term" value="F:FMN binding"/>
    <property type="evidence" value="ECO:0007669"/>
    <property type="project" value="InterPro"/>
</dbReference>
<dbReference type="PANTHER" id="PTHR30546">
    <property type="entry name" value="FLAVODOXIN-RELATED PROTEIN WRBA-RELATED"/>
    <property type="match status" value="1"/>
</dbReference>
<dbReference type="EMBL" id="FTLX01000005">
    <property type="protein sequence ID" value="SIR08546.1"/>
    <property type="molecule type" value="Genomic_DNA"/>
</dbReference>
<dbReference type="NCBIfam" id="TIGR01755">
    <property type="entry name" value="flav_wrbA"/>
    <property type="match status" value="1"/>
</dbReference>
<dbReference type="STRING" id="1017273.SAMN05443094_105123"/>
<feature type="domain" description="Flavodoxin-like" evidence="2">
    <location>
        <begin position="4"/>
        <end position="217"/>
    </location>
</feature>
<comment type="similarity">
    <text evidence="1">Belongs to the WrbA family.</text>
</comment>
<reference evidence="3" key="3">
    <citation type="submission" date="2017-03" db="EMBL/GenBank/DDBJ databases">
        <authorList>
            <person name="Dastager S.G."/>
            <person name="Neurgaonkar P.S."/>
            <person name="Dharne M.S."/>
        </authorList>
    </citation>
    <scope>NUCLEOTIDE SEQUENCE</scope>
    <source>
        <strain evidence="3">DSM 25145</strain>
    </source>
</reference>
<dbReference type="AlphaFoldDB" id="A0A1N6Y1X7"/>
<dbReference type="Proteomes" id="UP000186385">
    <property type="component" value="Unassembled WGS sequence"/>
</dbReference>
<evidence type="ECO:0000256" key="1">
    <source>
        <dbReference type="ARBA" id="ARBA00006961"/>
    </source>
</evidence>
<dbReference type="InterPro" id="IPR008254">
    <property type="entry name" value="Flavodoxin/NO_synth"/>
</dbReference>
<evidence type="ECO:0000313" key="3">
    <source>
        <dbReference type="EMBL" id="OXS77488.1"/>
    </source>
</evidence>
<dbReference type="GO" id="GO:0016020">
    <property type="term" value="C:membrane"/>
    <property type="evidence" value="ECO:0007669"/>
    <property type="project" value="TreeGrafter"/>
</dbReference>
<name>A0A1N6Y1X7_9BACI</name>
<protein>
    <submittedName>
        <fullName evidence="4">NAD(P)H dehydrogenase (Quinone)</fullName>
    </submittedName>
    <submittedName>
        <fullName evidence="3">NAD(P)H:quinone oxidoreductase, type IV</fullName>
    </submittedName>
</protein>
<dbReference type="Proteomes" id="UP000215545">
    <property type="component" value="Unassembled WGS sequence"/>
</dbReference>
<dbReference type="GO" id="GO:0003955">
    <property type="term" value="F:NAD(P)H dehydrogenase (quinone) activity"/>
    <property type="evidence" value="ECO:0007669"/>
    <property type="project" value="InterPro"/>
</dbReference>
<evidence type="ECO:0000313" key="5">
    <source>
        <dbReference type="Proteomes" id="UP000186385"/>
    </source>
</evidence>
<dbReference type="PANTHER" id="PTHR30546:SF23">
    <property type="entry name" value="FLAVOPROTEIN-LIKE PROTEIN YCP4-RELATED"/>
    <property type="match status" value="1"/>
</dbReference>
<keyword evidence="6" id="KW-1185">Reference proteome</keyword>
<reference evidence="4 5" key="1">
    <citation type="submission" date="2017-01" db="EMBL/GenBank/DDBJ databases">
        <authorList>
            <person name="Mah S.A."/>
            <person name="Swanson W.J."/>
            <person name="Moy G.W."/>
            <person name="Vacquier V.D."/>
        </authorList>
    </citation>
    <scope>NUCLEOTIDE SEQUENCE [LARGE SCALE GENOMIC DNA]</scope>
    <source>
        <strain evidence="4 5">NIO-1016</strain>
    </source>
</reference>
<accession>A0A1N6Y1X7</accession>
<organism evidence="4 5">
    <name type="scientific">Domibacillus enclensis</name>
    <dbReference type="NCBI Taxonomy" id="1017273"/>
    <lineage>
        <taxon>Bacteria</taxon>
        <taxon>Bacillati</taxon>
        <taxon>Bacillota</taxon>
        <taxon>Bacilli</taxon>
        <taxon>Bacillales</taxon>
        <taxon>Bacillaceae</taxon>
        <taxon>Domibacillus</taxon>
    </lineage>
</organism>
<reference evidence="6" key="2">
    <citation type="submission" date="2017-03" db="EMBL/GenBank/DDBJ databases">
        <title>Bacillus sp. V-88(T) DSM27956, whole genome shotgun sequencing project.</title>
        <authorList>
            <person name="Dastager S.G."/>
            <person name="Neurgaonkar P.S."/>
            <person name="Dharne M.S."/>
        </authorList>
    </citation>
    <scope>NUCLEOTIDE SEQUENCE [LARGE SCALE GENOMIC DNA]</scope>
    <source>
        <strain evidence="6">DSM 25145</strain>
    </source>
</reference>
<dbReference type="RefSeq" id="WP_045849267.1">
    <property type="nucleotide sequence ID" value="NZ_FTLX01000005.1"/>
</dbReference>
<evidence type="ECO:0000313" key="6">
    <source>
        <dbReference type="Proteomes" id="UP000215545"/>
    </source>
</evidence>
<gene>
    <name evidence="3" type="ORF">B1B05_11670</name>
    <name evidence="4" type="ORF">SAMN05443094_105123</name>
</gene>
<evidence type="ECO:0000259" key="2">
    <source>
        <dbReference type="PROSITE" id="PS50902"/>
    </source>
</evidence>
<dbReference type="FunFam" id="3.40.50.360:FF:000001">
    <property type="entry name" value="NAD(P)H dehydrogenase (Quinone) FQR1-like"/>
    <property type="match status" value="1"/>
</dbReference>
<dbReference type="InterPro" id="IPR005025">
    <property type="entry name" value="FMN_Rdtase-like_dom"/>
</dbReference>
<proteinExistence type="inferred from homology"/>
<dbReference type="InterPro" id="IPR029039">
    <property type="entry name" value="Flavoprotein-like_sf"/>
</dbReference>
<evidence type="ECO:0000313" key="4">
    <source>
        <dbReference type="EMBL" id="SIR08546.1"/>
    </source>
</evidence>
<dbReference type="EMBL" id="MWSK01000005">
    <property type="protein sequence ID" value="OXS77488.1"/>
    <property type="molecule type" value="Genomic_DNA"/>
</dbReference>
<dbReference type="SUPFAM" id="SSF52218">
    <property type="entry name" value="Flavoproteins"/>
    <property type="match status" value="1"/>
</dbReference>
<dbReference type="Pfam" id="PF03358">
    <property type="entry name" value="FMN_red"/>
    <property type="match status" value="1"/>
</dbReference>
<sequence length="242" mass="25867">MTTIAIVYYSAYGHIAELSEAVAEGIGAVEGAVYSRLRIPEFSDPAIQVALQRQDQVSSKLGKHFGLTKRVEDYKKVQQDQAMIPVATMDDLREADGIIWGFPTYLGTMPGQVKSFLDQAGQFCTTGELEGKPTALFTSAGSIHGGHEAALLTSLVPLLHFGMIYVGLPYTENTEYLTDKAVGGSPYGASTLAGPDGSKRPCDDERKMAGRLGTRVAIIADSLKKGRFLSCNKNVLGTKGSG</sequence>